<comment type="subcellular location">
    <subcellularLocation>
        <location evidence="1">Membrane</location>
        <topology evidence="1">Multi-pass membrane protein</topology>
    </subcellularLocation>
</comment>
<evidence type="ECO:0000256" key="5">
    <source>
        <dbReference type="ARBA" id="ARBA00022989"/>
    </source>
</evidence>
<evidence type="ECO:0000313" key="8">
    <source>
        <dbReference type="EMBL" id="OKL54673.1"/>
    </source>
</evidence>
<dbReference type="GO" id="GO:0055085">
    <property type="term" value="P:transmembrane transport"/>
    <property type="evidence" value="ECO:0007669"/>
    <property type="project" value="InterPro"/>
</dbReference>
<protein>
    <recommendedName>
        <fullName evidence="10">AEC family transporter</fullName>
    </recommendedName>
</protein>
<dbReference type="RefSeq" id="WP_073715915.1">
    <property type="nucleotide sequence ID" value="NZ_MQVR01000010.1"/>
</dbReference>
<dbReference type="PANTHER" id="PTHR36838">
    <property type="entry name" value="AUXIN EFFLUX CARRIER FAMILY PROTEIN"/>
    <property type="match status" value="1"/>
</dbReference>
<comment type="caution">
    <text evidence="8">The sequence shown here is derived from an EMBL/GenBank/DDBJ whole genome shotgun (WGS) entry which is preliminary data.</text>
</comment>
<dbReference type="PANTHER" id="PTHR36838:SF1">
    <property type="entry name" value="SLR1864 PROTEIN"/>
    <property type="match status" value="1"/>
</dbReference>
<feature type="transmembrane region" description="Helical" evidence="7">
    <location>
        <begin position="166"/>
        <end position="185"/>
    </location>
</feature>
<accession>A0A1Q5Q4F9</accession>
<evidence type="ECO:0000256" key="6">
    <source>
        <dbReference type="ARBA" id="ARBA00023136"/>
    </source>
</evidence>
<feature type="transmembrane region" description="Helical" evidence="7">
    <location>
        <begin position="94"/>
        <end position="118"/>
    </location>
</feature>
<feature type="transmembrane region" description="Helical" evidence="7">
    <location>
        <begin position="34"/>
        <end position="53"/>
    </location>
</feature>
<keyword evidence="9" id="KW-1185">Reference proteome</keyword>
<dbReference type="AlphaFoldDB" id="A0A1Q5Q4F9"/>
<evidence type="ECO:0008006" key="10">
    <source>
        <dbReference type="Google" id="ProtNLM"/>
    </source>
</evidence>
<feature type="transmembrane region" description="Helical" evidence="7">
    <location>
        <begin position="6"/>
        <end position="22"/>
    </location>
</feature>
<evidence type="ECO:0000256" key="2">
    <source>
        <dbReference type="ARBA" id="ARBA00022448"/>
    </source>
</evidence>
<name>A0A1Q5Q4F9_9ACTO</name>
<dbReference type="OrthoDB" id="5405318at2"/>
<feature type="transmembrane region" description="Helical" evidence="7">
    <location>
        <begin position="218"/>
        <end position="243"/>
    </location>
</feature>
<feature type="transmembrane region" description="Helical" evidence="7">
    <location>
        <begin position="124"/>
        <end position="145"/>
    </location>
</feature>
<dbReference type="Proteomes" id="UP000185628">
    <property type="component" value="Unassembled WGS sequence"/>
</dbReference>
<keyword evidence="2" id="KW-0813">Transport</keyword>
<feature type="transmembrane region" description="Helical" evidence="7">
    <location>
        <begin position="286"/>
        <end position="306"/>
    </location>
</feature>
<dbReference type="Pfam" id="PF03547">
    <property type="entry name" value="Mem_trans"/>
    <property type="match status" value="2"/>
</dbReference>
<evidence type="ECO:0000256" key="7">
    <source>
        <dbReference type="SAM" id="Phobius"/>
    </source>
</evidence>
<feature type="transmembrane region" description="Helical" evidence="7">
    <location>
        <begin position="191"/>
        <end position="211"/>
    </location>
</feature>
<dbReference type="InterPro" id="IPR004776">
    <property type="entry name" value="Mem_transp_PIN-like"/>
</dbReference>
<keyword evidence="5 7" id="KW-1133">Transmembrane helix</keyword>
<dbReference type="EMBL" id="MQVR01000010">
    <property type="protein sequence ID" value="OKL54673.1"/>
    <property type="molecule type" value="Genomic_DNA"/>
</dbReference>
<dbReference type="GO" id="GO:0016020">
    <property type="term" value="C:membrane"/>
    <property type="evidence" value="ECO:0007669"/>
    <property type="project" value="UniProtKB-SubCell"/>
</dbReference>
<proteinExistence type="predicted"/>
<organism evidence="8 9">
    <name type="scientific">Bowdeniella nasicola</name>
    <dbReference type="NCBI Taxonomy" id="208480"/>
    <lineage>
        <taxon>Bacteria</taxon>
        <taxon>Bacillati</taxon>
        <taxon>Actinomycetota</taxon>
        <taxon>Actinomycetes</taxon>
        <taxon>Actinomycetales</taxon>
        <taxon>Actinomycetaceae</taxon>
        <taxon>Bowdeniella</taxon>
    </lineage>
</organism>
<evidence type="ECO:0000256" key="3">
    <source>
        <dbReference type="ARBA" id="ARBA00022475"/>
    </source>
</evidence>
<keyword evidence="4 7" id="KW-0812">Transmembrane</keyword>
<feature type="transmembrane region" description="Helical" evidence="7">
    <location>
        <begin position="59"/>
        <end position="82"/>
    </location>
</feature>
<evidence type="ECO:0000256" key="1">
    <source>
        <dbReference type="ARBA" id="ARBA00004141"/>
    </source>
</evidence>
<keyword evidence="6 7" id="KW-0472">Membrane</keyword>
<reference evidence="9" key="1">
    <citation type="submission" date="2016-12" db="EMBL/GenBank/DDBJ databases">
        <authorList>
            <person name="Meng X."/>
        </authorList>
    </citation>
    <scope>NUCLEOTIDE SEQUENCE [LARGE SCALE GENOMIC DNA]</scope>
    <source>
        <strain evidence="9">DSM 19116</strain>
    </source>
</reference>
<evidence type="ECO:0000256" key="4">
    <source>
        <dbReference type="ARBA" id="ARBA00022692"/>
    </source>
</evidence>
<evidence type="ECO:0000313" key="9">
    <source>
        <dbReference type="Proteomes" id="UP000185628"/>
    </source>
</evidence>
<feature type="transmembrane region" description="Helical" evidence="7">
    <location>
        <begin position="255"/>
        <end position="274"/>
    </location>
</feature>
<sequence>MIAVVQGLAVIWIVIGIGYLAGRTNLFGDDAEKVFTQLVYYVCVPSLIFLALIEADLRAVIGVPFAVAALSAAATATLVALVARWWLALRGGDLMLTAMSSSLANAGYLGLPLAHYILGSSLHVIPVLLFQVGFFTPLFFVLSDLAASGARISPGRVLRTIARNPIVYAAAFGILISATGVSLPTQVLGPIRLVAGAAVPGILLSFGISLVPRETWQLSGAITPIALATIAKLVGQPLAAFVIARFAFSLSGFELFAVVVMAGLPTAQNAYIAASRSGAGERIAKGAVLLTTLLAIPSLIAIGALLT</sequence>
<gene>
    <name evidence="8" type="ORF">BSZ39_03025</name>
</gene>
<keyword evidence="3" id="KW-1003">Cell membrane</keyword>